<organism evidence="1 2">
    <name type="scientific">Populus trichocarpa</name>
    <name type="common">Western balsam poplar</name>
    <name type="synonym">Populus balsamifera subsp. trichocarpa</name>
    <dbReference type="NCBI Taxonomy" id="3694"/>
    <lineage>
        <taxon>Eukaryota</taxon>
        <taxon>Viridiplantae</taxon>
        <taxon>Streptophyta</taxon>
        <taxon>Embryophyta</taxon>
        <taxon>Tracheophyta</taxon>
        <taxon>Spermatophyta</taxon>
        <taxon>Magnoliopsida</taxon>
        <taxon>eudicotyledons</taxon>
        <taxon>Gunneridae</taxon>
        <taxon>Pentapetalae</taxon>
        <taxon>rosids</taxon>
        <taxon>fabids</taxon>
        <taxon>Malpighiales</taxon>
        <taxon>Salicaceae</taxon>
        <taxon>Saliceae</taxon>
        <taxon>Populus</taxon>
    </lineage>
</organism>
<comment type="caution">
    <text evidence="1">The sequence shown here is derived from an EMBL/GenBank/DDBJ whole genome shotgun (WGS) entry which is preliminary data.</text>
</comment>
<protein>
    <submittedName>
        <fullName evidence="1">Uncharacterized protein</fullName>
    </submittedName>
</protein>
<gene>
    <name evidence="1" type="ORF">POPTR_010G031125v4</name>
</gene>
<name>A0ACC0SCC2_POPTR</name>
<evidence type="ECO:0000313" key="1">
    <source>
        <dbReference type="EMBL" id="KAI9386481.1"/>
    </source>
</evidence>
<evidence type="ECO:0000313" key="2">
    <source>
        <dbReference type="Proteomes" id="UP000006729"/>
    </source>
</evidence>
<keyword evidence="2" id="KW-1185">Reference proteome</keyword>
<proteinExistence type="predicted"/>
<accession>A0ACC0SCC2</accession>
<reference evidence="1 2" key="1">
    <citation type="journal article" date="2006" name="Science">
        <title>The genome of black cottonwood, Populus trichocarpa (Torr. &amp; Gray).</title>
        <authorList>
            <person name="Tuskan G.A."/>
            <person name="Difazio S."/>
            <person name="Jansson S."/>
            <person name="Bohlmann J."/>
            <person name="Grigoriev I."/>
            <person name="Hellsten U."/>
            <person name="Putnam N."/>
            <person name="Ralph S."/>
            <person name="Rombauts S."/>
            <person name="Salamov A."/>
            <person name="Schein J."/>
            <person name="Sterck L."/>
            <person name="Aerts A."/>
            <person name="Bhalerao R.R."/>
            <person name="Bhalerao R.P."/>
            <person name="Blaudez D."/>
            <person name="Boerjan W."/>
            <person name="Brun A."/>
            <person name="Brunner A."/>
            <person name="Busov V."/>
            <person name="Campbell M."/>
            <person name="Carlson J."/>
            <person name="Chalot M."/>
            <person name="Chapman J."/>
            <person name="Chen G.L."/>
            <person name="Cooper D."/>
            <person name="Coutinho P.M."/>
            <person name="Couturier J."/>
            <person name="Covert S."/>
            <person name="Cronk Q."/>
            <person name="Cunningham R."/>
            <person name="Davis J."/>
            <person name="Degroeve S."/>
            <person name="Dejardin A."/>
            <person name="Depamphilis C."/>
            <person name="Detter J."/>
            <person name="Dirks B."/>
            <person name="Dubchak I."/>
            <person name="Duplessis S."/>
            <person name="Ehlting J."/>
            <person name="Ellis B."/>
            <person name="Gendler K."/>
            <person name="Goodstein D."/>
            <person name="Gribskov M."/>
            <person name="Grimwood J."/>
            <person name="Groover A."/>
            <person name="Gunter L."/>
            <person name="Hamberger B."/>
            <person name="Heinze B."/>
            <person name="Helariutta Y."/>
            <person name="Henrissat B."/>
            <person name="Holligan D."/>
            <person name="Holt R."/>
            <person name="Huang W."/>
            <person name="Islam-Faridi N."/>
            <person name="Jones S."/>
            <person name="Jones-Rhoades M."/>
            <person name="Jorgensen R."/>
            <person name="Joshi C."/>
            <person name="Kangasjarvi J."/>
            <person name="Karlsson J."/>
            <person name="Kelleher C."/>
            <person name="Kirkpatrick R."/>
            <person name="Kirst M."/>
            <person name="Kohler A."/>
            <person name="Kalluri U."/>
            <person name="Larimer F."/>
            <person name="Leebens-Mack J."/>
            <person name="Leple J.C."/>
            <person name="Locascio P."/>
            <person name="Lou Y."/>
            <person name="Lucas S."/>
            <person name="Martin F."/>
            <person name="Montanini B."/>
            <person name="Napoli C."/>
            <person name="Nelson D.R."/>
            <person name="Nelson C."/>
            <person name="Nieminen K."/>
            <person name="Nilsson O."/>
            <person name="Pereda V."/>
            <person name="Peter G."/>
            <person name="Philippe R."/>
            <person name="Pilate G."/>
            <person name="Poliakov A."/>
            <person name="Razumovskaya J."/>
            <person name="Richardson P."/>
            <person name="Rinaldi C."/>
            <person name="Ritland K."/>
            <person name="Rouze P."/>
            <person name="Ryaboy D."/>
            <person name="Schmutz J."/>
            <person name="Schrader J."/>
            <person name="Segerman B."/>
            <person name="Shin H."/>
            <person name="Siddiqui A."/>
            <person name="Sterky F."/>
            <person name="Terry A."/>
            <person name="Tsai C.J."/>
            <person name="Uberbacher E."/>
            <person name="Unneberg P."/>
            <person name="Vahala J."/>
            <person name="Wall K."/>
            <person name="Wessler S."/>
            <person name="Yang G."/>
            <person name="Yin T."/>
            <person name="Douglas C."/>
            <person name="Marra M."/>
            <person name="Sandberg G."/>
            <person name="Van de Peer Y."/>
            <person name="Rokhsar D."/>
        </authorList>
    </citation>
    <scope>NUCLEOTIDE SEQUENCE [LARGE SCALE GENOMIC DNA]</scope>
    <source>
        <strain evidence="2">cv. Nisqually</strain>
    </source>
</reference>
<dbReference type="EMBL" id="CM009299">
    <property type="protein sequence ID" value="KAI9386481.1"/>
    <property type="molecule type" value="Genomic_DNA"/>
</dbReference>
<dbReference type="Proteomes" id="UP000006729">
    <property type="component" value="Chromosome 10"/>
</dbReference>
<sequence>MQLFNEFSILSWNIRGVVNSQGKRNYRDLVYKYQPSLFVILETHALFARVEKLWASLGYFPAVIVESQGFFTTNIMDTTSQCAIIKVSLGGHHWFVSVVYDYLPTFTDTVQGAWALIEDFNEICPSAESCGELFS</sequence>